<proteinExistence type="predicted"/>
<dbReference type="Pfam" id="PF09720">
    <property type="entry name" value="Unstab_antitox"/>
    <property type="match status" value="1"/>
</dbReference>
<name>A0AA86MW09_9BACT</name>
<organism evidence="2 3">
    <name type="scientific">Nitrospira tepida</name>
    <dbReference type="NCBI Taxonomy" id="2973512"/>
    <lineage>
        <taxon>Bacteria</taxon>
        <taxon>Pseudomonadati</taxon>
        <taxon>Nitrospirota</taxon>
        <taxon>Nitrospiria</taxon>
        <taxon>Nitrospirales</taxon>
        <taxon>Nitrospiraceae</taxon>
        <taxon>Nitrospira</taxon>
    </lineage>
</organism>
<evidence type="ECO:0000313" key="2">
    <source>
        <dbReference type="EMBL" id="CAI4030075.1"/>
    </source>
</evidence>
<dbReference type="EMBL" id="OX365700">
    <property type="protein sequence ID" value="CAI4030075.1"/>
    <property type="molecule type" value="Genomic_DNA"/>
</dbReference>
<keyword evidence="3" id="KW-1185">Reference proteome</keyword>
<reference evidence="2" key="1">
    <citation type="submission" date="2022-10" db="EMBL/GenBank/DDBJ databases">
        <authorList>
            <person name="Koch H."/>
        </authorList>
    </citation>
    <scope>NUCLEOTIDE SEQUENCE</scope>
    <source>
        <strain evidence="2">DNF</strain>
    </source>
</reference>
<gene>
    <name evidence="2" type="ORF">DNFV4_00499</name>
</gene>
<dbReference type="RefSeq" id="WP_289267078.1">
    <property type="nucleotide sequence ID" value="NZ_OX365700.1"/>
</dbReference>
<dbReference type="KEGG" id="nti:DNFV4_00499"/>
<feature type="compositionally biased region" description="Basic and acidic residues" evidence="1">
    <location>
        <begin position="64"/>
        <end position="74"/>
    </location>
</feature>
<protein>
    <submittedName>
        <fullName evidence="2">Addiction module antitoxin RelB</fullName>
    </submittedName>
</protein>
<dbReference type="Proteomes" id="UP001179121">
    <property type="component" value="Chromosome"/>
</dbReference>
<evidence type="ECO:0000256" key="1">
    <source>
        <dbReference type="SAM" id="MobiDB-lite"/>
    </source>
</evidence>
<dbReference type="AlphaFoldDB" id="A0AA86MW09"/>
<accession>A0AA86MW09</accession>
<feature type="region of interest" description="Disordered" evidence="1">
    <location>
        <begin position="43"/>
        <end position="74"/>
    </location>
</feature>
<evidence type="ECO:0000313" key="3">
    <source>
        <dbReference type="Proteomes" id="UP001179121"/>
    </source>
</evidence>
<dbReference type="InterPro" id="IPR013406">
    <property type="entry name" value="CHP02574_addiction_mod"/>
</dbReference>
<sequence length="74" mass="8348">MSLEKLEAEALKLDPKERARLAGKLLESLEQLSEDENAKLWAEEAQRRDEEMDTHPGGSSSAEEALRDARAKLR</sequence>
<feature type="compositionally biased region" description="Basic and acidic residues" evidence="1">
    <location>
        <begin position="43"/>
        <end position="54"/>
    </location>
</feature>